<dbReference type="GO" id="GO:1902600">
    <property type="term" value="P:proton transmembrane transport"/>
    <property type="evidence" value="ECO:0007669"/>
    <property type="project" value="InterPro"/>
</dbReference>
<feature type="transmembrane region" description="Helical" evidence="9">
    <location>
        <begin position="123"/>
        <end position="147"/>
    </location>
</feature>
<evidence type="ECO:0000256" key="5">
    <source>
        <dbReference type="ARBA" id="ARBA00022692"/>
    </source>
</evidence>
<dbReference type="Proteomes" id="UP000176634">
    <property type="component" value="Unassembled WGS sequence"/>
</dbReference>
<feature type="transmembrane region" description="Helical" evidence="9">
    <location>
        <begin position="41"/>
        <end position="60"/>
    </location>
</feature>
<keyword evidence="8 9" id="KW-0472">Membrane</keyword>
<evidence type="ECO:0000259" key="10">
    <source>
        <dbReference type="Pfam" id="PF00999"/>
    </source>
</evidence>
<evidence type="ECO:0000256" key="8">
    <source>
        <dbReference type="ARBA" id="ARBA00023136"/>
    </source>
</evidence>
<dbReference type="AlphaFoldDB" id="A0A1F6P7D9"/>
<feature type="transmembrane region" description="Helical" evidence="9">
    <location>
        <begin position="93"/>
        <end position="111"/>
    </location>
</feature>
<feature type="transmembrane region" description="Helical" evidence="9">
    <location>
        <begin position="239"/>
        <end position="258"/>
    </location>
</feature>
<feature type="transmembrane region" description="Helical" evidence="9">
    <location>
        <begin position="153"/>
        <end position="179"/>
    </location>
</feature>
<name>A0A1F6P7D9_9BACT</name>
<feature type="transmembrane region" description="Helical" evidence="9">
    <location>
        <begin position="394"/>
        <end position="414"/>
    </location>
</feature>
<dbReference type="InterPro" id="IPR038770">
    <property type="entry name" value="Na+/solute_symporter_sf"/>
</dbReference>
<keyword evidence="2" id="KW-0813">Transport</keyword>
<dbReference type="Gene3D" id="1.20.1530.20">
    <property type="match status" value="1"/>
</dbReference>
<feature type="domain" description="Cation/H+ exchanger transmembrane" evidence="10">
    <location>
        <begin position="54"/>
        <end position="445"/>
    </location>
</feature>
<sequence>MFLKKTRPIFGTLLGLATVITISNLAPQLYHFFESNAEHRLIMIFFLVGSIFALSFIVFYISHVTSLPSFVIAIFFGIAGHELLYPITENHEVLGALVGFGATLILFSGGLETPFTNFKKLFLKIFSLSFPGLLLTAFLFSTTIGILNKLFGLSIPTMVAVLLGAILASTDPAAIIPVLKRLRFNNRSTKDIIISESAVTDVTGTLLTIAFLGIIATGVATNNVGDWYKMVFTPQSGLILLRQISFGVLLGIIGYVCLEILQRFKKGHEKEFEADSAFFLFIPVIIFTIAISLGGSGYLSAFIAGLLLNLTKHLHETERFFNHVIDGFFKPTIFILLGALVDTQELIHYAGIGIAAAFIFMFLIRPLTVILALGPFSFFGKEKFAWKEIFFISFVRETGAIPAVLMVTIASLGIGDIRGLVPIGMWVILLTLIIEPILTPWVAKKLRVAEPISDDKKIELGSIPCVILATRGHSFLPRLDLAANWASKHNIEQMTILLCLEDRYSPELLKQIKEDAENTIRNINTNLKDEQLPELTLNFIARKGMLQDNVQQLSQIDHGVVAVFVGRKVLDFRLNDIKNLGVPLYFLP</sequence>
<dbReference type="Pfam" id="PF00999">
    <property type="entry name" value="Na_H_Exchanger"/>
    <property type="match status" value="1"/>
</dbReference>
<keyword evidence="6 9" id="KW-1133">Transmembrane helix</keyword>
<protein>
    <recommendedName>
        <fullName evidence="10">Cation/H+ exchanger transmembrane domain-containing protein</fullName>
    </recommendedName>
</protein>
<proteinExistence type="predicted"/>
<evidence type="ECO:0000313" key="12">
    <source>
        <dbReference type="Proteomes" id="UP000176634"/>
    </source>
</evidence>
<accession>A0A1F6P7D9</accession>
<gene>
    <name evidence="11" type="ORF">A2563_00660</name>
</gene>
<feature type="transmembrane region" description="Helical" evidence="9">
    <location>
        <begin position="278"/>
        <end position="308"/>
    </location>
</feature>
<dbReference type="GO" id="GO:0015297">
    <property type="term" value="F:antiporter activity"/>
    <property type="evidence" value="ECO:0007669"/>
    <property type="project" value="UniProtKB-KW"/>
</dbReference>
<evidence type="ECO:0000256" key="7">
    <source>
        <dbReference type="ARBA" id="ARBA00023065"/>
    </source>
</evidence>
<keyword evidence="4" id="KW-1003">Cell membrane</keyword>
<feature type="transmembrane region" description="Helical" evidence="9">
    <location>
        <begin position="67"/>
        <end position="87"/>
    </location>
</feature>
<dbReference type="PANTHER" id="PTHR32507">
    <property type="entry name" value="NA(+)/H(+) ANTIPORTER 1"/>
    <property type="match status" value="1"/>
</dbReference>
<comment type="subcellular location">
    <subcellularLocation>
        <location evidence="1">Cell membrane</location>
        <topology evidence="1">Multi-pass membrane protein</topology>
    </subcellularLocation>
</comment>
<keyword evidence="3" id="KW-0050">Antiport</keyword>
<evidence type="ECO:0000256" key="4">
    <source>
        <dbReference type="ARBA" id="ARBA00022475"/>
    </source>
</evidence>
<evidence type="ECO:0000256" key="6">
    <source>
        <dbReference type="ARBA" id="ARBA00022989"/>
    </source>
</evidence>
<evidence type="ECO:0000313" key="11">
    <source>
        <dbReference type="EMBL" id="OGH92086.1"/>
    </source>
</evidence>
<keyword evidence="7" id="KW-0406">Ion transport</keyword>
<evidence type="ECO:0000256" key="9">
    <source>
        <dbReference type="SAM" id="Phobius"/>
    </source>
</evidence>
<dbReference type="PANTHER" id="PTHR32507:SF0">
    <property type="entry name" value="NA(+)_H(+) ANTIPORTER 2-RELATED"/>
    <property type="match status" value="1"/>
</dbReference>
<comment type="caution">
    <text evidence="11">The sequence shown here is derived from an EMBL/GenBank/DDBJ whole genome shotgun (WGS) entry which is preliminary data.</text>
</comment>
<feature type="transmembrane region" description="Helical" evidence="9">
    <location>
        <begin position="346"/>
        <end position="373"/>
    </location>
</feature>
<evidence type="ECO:0000256" key="3">
    <source>
        <dbReference type="ARBA" id="ARBA00022449"/>
    </source>
</evidence>
<dbReference type="InterPro" id="IPR006153">
    <property type="entry name" value="Cation/H_exchanger_TM"/>
</dbReference>
<keyword evidence="5 9" id="KW-0812">Transmembrane</keyword>
<evidence type="ECO:0000256" key="1">
    <source>
        <dbReference type="ARBA" id="ARBA00004651"/>
    </source>
</evidence>
<feature type="transmembrane region" description="Helical" evidence="9">
    <location>
        <begin position="420"/>
        <end position="438"/>
    </location>
</feature>
<reference evidence="11 12" key="1">
    <citation type="journal article" date="2016" name="Nat. Commun.">
        <title>Thousands of microbial genomes shed light on interconnected biogeochemical processes in an aquifer system.</title>
        <authorList>
            <person name="Anantharaman K."/>
            <person name="Brown C.T."/>
            <person name="Hug L.A."/>
            <person name="Sharon I."/>
            <person name="Castelle C.J."/>
            <person name="Probst A.J."/>
            <person name="Thomas B.C."/>
            <person name="Singh A."/>
            <person name="Wilkins M.J."/>
            <person name="Karaoz U."/>
            <person name="Brodie E.L."/>
            <person name="Williams K.H."/>
            <person name="Hubbard S.S."/>
            <person name="Banfield J.F."/>
        </authorList>
    </citation>
    <scope>NUCLEOTIDE SEQUENCE [LARGE SCALE GENOMIC DNA]</scope>
</reference>
<organism evidence="11 12">
    <name type="scientific">Candidatus Magasanikbacteria bacterium RIFOXYD1_FULL_40_23</name>
    <dbReference type="NCBI Taxonomy" id="1798705"/>
    <lineage>
        <taxon>Bacteria</taxon>
        <taxon>Candidatus Magasanikiibacteriota</taxon>
    </lineage>
</organism>
<dbReference type="EMBL" id="MFRA01000008">
    <property type="protein sequence ID" value="OGH92086.1"/>
    <property type="molecule type" value="Genomic_DNA"/>
</dbReference>
<evidence type="ECO:0000256" key="2">
    <source>
        <dbReference type="ARBA" id="ARBA00022448"/>
    </source>
</evidence>
<dbReference type="GO" id="GO:0005886">
    <property type="term" value="C:plasma membrane"/>
    <property type="evidence" value="ECO:0007669"/>
    <property type="project" value="UniProtKB-SubCell"/>
</dbReference>
<feature type="transmembrane region" description="Helical" evidence="9">
    <location>
        <begin position="199"/>
        <end position="219"/>
    </location>
</feature>